<organism evidence="1 2">
    <name type="scientific">Solanum bulbocastanum</name>
    <name type="common">Wild potato</name>
    <dbReference type="NCBI Taxonomy" id="147425"/>
    <lineage>
        <taxon>Eukaryota</taxon>
        <taxon>Viridiplantae</taxon>
        <taxon>Streptophyta</taxon>
        <taxon>Embryophyta</taxon>
        <taxon>Tracheophyta</taxon>
        <taxon>Spermatophyta</taxon>
        <taxon>Magnoliopsida</taxon>
        <taxon>eudicotyledons</taxon>
        <taxon>Gunneridae</taxon>
        <taxon>Pentapetalae</taxon>
        <taxon>asterids</taxon>
        <taxon>lamiids</taxon>
        <taxon>Solanales</taxon>
        <taxon>Solanaceae</taxon>
        <taxon>Solanoideae</taxon>
        <taxon>Solaneae</taxon>
        <taxon>Solanum</taxon>
    </lineage>
</organism>
<comment type="caution">
    <text evidence="1">The sequence shown here is derived from an EMBL/GenBank/DDBJ whole genome shotgun (WGS) entry which is preliminary data.</text>
</comment>
<name>A0AAN8YAW9_SOLBU</name>
<dbReference type="Proteomes" id="UP001371456">
    <property type="component" value="Unassembled WGS sequence"/>
</dbReference>
<evidence type="ECO:0000313" key="2">
    <source>
        <dbReference type="Proteomes" id="UP001371456"/>
    </source>
</evidence>
<evidence type="ECO:0000313" key="1">
    <source>
        <dbReference type="EMBL" id="KAK6786265.1"/>
    </source>
</evidence>
<protein>
    <submittedName>
        <fullName evidence="1">Uncharacterized protein</fullName>
    </submittedName>
</protein>
<gene>
    <name evidence="1" type="ORF">RDI58_014790</name>
</gene>
<sequence>MFIKGHSVAKVTEMGCCGCFGFCFARKPKRVGRPNLALRNNCSQESLLYDEGEEEDGCSYNGDIIDTGNGDDGEYRIPV</sequence>
<dbReference type="AlphaFoldDB" id="A0AAN8YAW9"/>
<dbReference type="EMBL" id="JBANQN010000006">
    <property type="protein sequence ID" value="KAK6786265.1"/>
    <property type="molecule type" value="Genomic_DNA"/>
</dbReference>
<accession>A0AAN8YAW9</accession>
<keyword evidence="2" id="KW-1185">Reference proteome</keyword>
<reference evidence="1 2" key="1">
    <citation type="submission" date="2024-02" db="EMBL/GenBank/DDBJ databases">
        <title>de novo genome assembly of Solanum bulbocastanum strain 11H21.</title>
        <authorList>
            <person name="Hosaka A.J."/>
        </authorList>
    </citation>
    <scope>NUCLEOTIDE SEQUENCE [LARGE SCALE GENOMIC DNA]</scope>
    <source>
        <tissue evidence="1">Young leaves</tissue>
    </source>
</reference>
<proteinExistence type="predicted"/>